<sequence length="529" mass="57822">MAGVGFIVNTQLMGFATFRKLLTLALLPAAWAATAHYELDIGNTDIKPDGFPRSAITVNGIFPGTVITANKGDDMEIVVKNSLTDPSMRRSTSIHWHGLFQARTSAMDGPAFVTQCPIAPNATFTYSFPLNNQTGTFWYHSHLSTQYCDGLRGALVIYDPDDPLKDMYDVDDESTIITLADWYHTVAPDAQDQFFKSHNVPIPDSGLINGVGRFVGGDKVPYAVINVEHGRRYRLRIISISCRPFYTFSIDGHNMTVIELDGTEHDPVEVQNADIYAAQRISVVLTANQPVGNYWIRSVAGGPTGNPNLDVNLTKAILRYKGANDEEPTTPIGSGKKLDDAEMHPIAQVGPGGLDGPAHSIQLNIAQPNPPFFDINNISYISPTVPVLLQILSGAKNPEDFFPSEQVFTIPPNTIIEVSIPGGGQHPFHLHGHTFDIVRTSGSTNVNLVNPPRRDVVPVTGGNTTFRFFSGNPGAWFLHCHIDWHLEAGLAIVFGESPVDNISGPQSQIVPQEWSDLCPDYDALPPEFQ</sequence>
<dbReference type="InterPro" id="IPR008972">
    <property type="entry name" value="Cupredoxin"/>
</dbReference>
<dbReference type="AlphaFoldDB" id="A0A873P8V8"/>
<dbReference type="PANTHER" id="PTHR11709:SF511">
    <property type="entry name" value="LACCASE"/>
    <property type="match status" value="1"/>
</dbReference>
<dbReference type="PROSITE" id="PS00079">
    <property type="entry name" value="MULTICOPPER_OXIDASE1"/>
    <property type="match status" value="2"/>
</dbReference>
<dbReference type="SUPFAM" id="SSF49503">
    <property type="entry name" value="Cupredoxins"/>
    <property type="match status" value="3"/>
</dbReference>
<dbReference type="InterPro" id="IPR033138">
    <property type="entry name" value="Cu_oxidase_CS"/>
</dbReference>
<dbReference type="FunFam" id="2.60.40.420:FF:000045">
    <property type="entry name" value="Laccase 2"/>
    <property type="match status" value="1"/>
</dbReference>
<evidence type="ECO:0000256" key="7">
    <source>
        <dbReference type="SAM" id="SignalP"/>
    </source>
</evidence>
<reference evidence="11" key="1">
    <citation type="submission" date="2020-06" db="EMBL/GenBank/DDBJ databases">
        <title>Systematic Analysis and Functional Characterization of the Amylostereum areolatum Laccases in Lignin Degradation through Molecular Docking.</title>
        <authorList>
            <person name="Fu N."/>
            <person name="Ren L."/>
        </authorList>
    </citation>
    <scope>NUCLEOTIDE SEQUENCE</scope>
    <source>
        <strain evidence="11">HG-01</strain>
    </source>
</reference>
<protein>
    <submittedName>
        <fullName evidence="11">Laccase 8</fullName>
        <ecNumber evidence="11">1.10.3.2</ecNumber>
    </submittedName>
</protein>
<proteinExistence type="evidence at transcript level"/>
<evidence type="ECO:0000256" key="2">
    <source>
        <dbReference type="ARBA" id="ARBA00022723"/>
    </source>
</evidence>
<evidence type="ECO:0000259" key="9">
    <source>
        <dbReference type="Pfam" id="PF07731"/>
    </source>
</evidence>
<evidence type="ECO:0000256" key="3">
    <source>
        <dbReference type="ARBA" id="ARBA00023002"/>
    </source>
</evidence>
<dbReference type="InterPro" id="IPR001117">
    <property type="entry name" value="Cu-oxidase_2nd"/>
</dbReference>
<dbReference type="EC" id="1.10.3.2" evidence="11"/>
<dbReference type="Gene3D" id="2.60.40.420">
    <property type="entry name" value="Cupredoxins - blue copper proteins"/>
    <property type="match status" value="3"/>
</dbReference>
<dbReference type="Pfam" id="PF00394">
    <property type="entry name" value="Cu-oxidase"/>
    <property type="match status" value="1"/>
</dbReference>
<accession>A0A873P8V8</accession>
<dbReference type="CDD" id="cd13856">
    <property type="entry name" value="CuRO_1_Tv-LCC_like"/>
    <property type="match status" value="1"/>
</dbReference>
<dbReference type="CDD" id="cd13903">
    <property type="entry name" value="CuRO_3_Tv-LCC_like"/>
    <property type="match status" value="1"/>
</dbReference>
<dbReference type="GO" id="GO:0005507">
    <property type="term" value="F:copper ion binding"/>
    <property type="evidence" value="ECO:0007669"/>
    <property type="project" value="InterPro"/>
</dbReference>
<dbReference type="EMBL" id="MT648844">
    <property type="protein sequence ID" value="QPA20091.1"/>
    <property type="molecule type" value="mRNA"/>
</dbReference>
<feature type="domain" description="Plastocyanin-like" evidence="8">
    <location>
        <begin position="173"/>
        <end position="323"/>
    </location>
</feature>
<keyword evidence="6" id="KW-0325">Glycoprotein</keyword>
<evidence type="ECO:0000259" key="10">
    <source>
        <dbReference type="Pfam" id="PF07732"/>
    </source>
</evidence>
<dbReference type="Pfam" id="PF07731">
    <property type="entry name" value="Cu-oxidase_2"/>
    <property type="match status" value="1"/>
</dbReference>
<feature type="domain" description="Plastocyanin-like" evidence="10">
    <location>
        <begin position="42"/>
        <end position="161"/>
    </location>
</feature>
<comment type="similarity">
    <text evidence="1">Belongs to the multicopper oxidase family.</text>
</comment>
<keyword evidence="2" id="KW-0479">Metal-binding</keyword>
<evidence type="ECO:0000313" key="11">
    <source>
        <dbReference type="EMBL" id="QPA20091.1"/>
    </source>
</evidence>
<dbReference type="InterPro" id="IPR045087">
    <property type="entry name" value="Cu-oxidase_fam"/>
</dbReference>
<feature type="signal peptide" evidence="7">
    <location>
        <begin position="1"/>
        <end position="32"/>
    </location>
</feature>
<evidence type="ECO:0000256" key="4">
    <source>
        <dbReference type="ARBA" id="ARBA00023008"/>
    </source>
</evidence>
<name>A0A873P8V8_9AGAM</name>
<keyword evidence="4" id="KW-0186">Copper</keyword>
<evidence type="ECO:0000256" key="1">
    <source>
        <dbReference type="ARBA" id="ARBA00010609"/>
    </source>
</evidence>
<keyword evidence="5" id="KW-1015">Disulfide bond</keyword>
<dbReference type="InterPro" id="IPR011706">
    <property type="entry name" value="Cu-oxidase_C"/>
</dbReference>
<keyword evidence="3 11" id="KW-0560">Oxidoreductase</keyword>
<dbReference type="Pfam" id="PF07732">
    <property type="entry name" value="Cu-oxidase_3"/>
    <property type="match status" value="1"/>
</dbReference>
<evidence type="ECO:0000259" key="8">
    <source>
        <dbReference type="Pfam" id="PF00394"/>
    </source>
</evidence>
<dbReference type="InterPro" id="IPR011707">
    <property type="entry name" value="Cu-oxidase-like_N"/>
</dbReference>
<organism evidence="11">
    <name type="scientific">Amylostereum areolatum</name>
    <dbReference type="NCBI Taxonomy" id="103385"/>
    <lineage>
        <taxon>Eukaryota</taxon>
        <taxon>Fungi</taxon>
        <taxon>Dikarya</taxon>
        <taxon>Basidiomycota</taxon>
        <taxon>Agaricomycotina</taxon>
        <taxon>Agaricomycetes</taxon>
        <taxon>Russulales</taxon>
        <taxon>Stereaceae</taxon>
        <taxon>Amylostereum</taxon>
    </lineage>
</organism>
<evidence type="ECO:0000256" key="5">
    <source>
        <dbReference type="ARBA" id="ARBA00023157"/>
    </source>
</evidence>
<dbReference type="PANTHER" id="PTHR11709">
    <property type="entry name" value="MULTI-COPPER OXIDASE"/>
    <property type="match status" value="1"/>
</dbReference>
<keyword evidence="7" id="KW-0732">Signal</keyword>
<feature type="chain" id="PRO_5032623356" evidence="7">
    <location>
        <begin position="33"/>
        <end position="529"/>
    </location>
</feature>
<evidence type="ECO:0000256" key="6">
    <source>
        <dbReference type="ARBA" id="ARBA00023180"/>
    </source>
</evidence>
<dbReference type="GO" id="GO:0052716">
    <property type="term" value="F:hydroquinone:oxygen oxidoreductase activity"/>
    <property type="evidence" value="ECO:0007669"/>
    <property type="project" value="UniProtKB-EC"/>
</dbReference>
<dbReference type="InterPro" id="IPR002355">
    <property type="entry name" value="Cu_oxidase_Cu_BS"/>
</dbReference>
<dbReference type="SMR" id="A0A873P8V8"/>
<dbReference type="PROSITE" id="PS00080">
    <property type="entry name" value="MULTICOPPER_OXIDASE2"/>
    <property type="match status" value="1"/>
</dbReference>
<feature type="domain" description="Plastocyanin-like" evidence="9">
    <location>
        <begin position="380"/>
        <end position="498"/>
    </location>
</feature>